<organism evidence="5 6">
    <name type="scientific">Rhizoctonia solani</name>
    <dbReference type="NCBI Taxonomy" id="456999"/>
    <lineage>
        <taxon>Eukaryota</taxon>
        <taxon>Fungi</taxon>
        <taxon>Dikarya</taxon>
        <taxon>Basidiomycota</taxon>
        <taxon>Agaricomycotina</taxon>
        <taxon>Agaricomycetes</taxon>
        <taxon>Cantharellales</taxon>
        <taxon>Ceratobasidiaceae</taxon>
        <taxon>Rhizoctonia</taxon>
    </lineage>
</organism>
<feature type="region of interest" description="Disordered" evidence="3">
    <location>
        <begin position="112"/>
        <end position="189"/>
    </location>
</feature>
<evidence type="ECO:0000256" key="3">
    <source>
        <dbReference type="SAM" id="MobiDB-lite"/>
    </source>
</evidence>
<dbReference type="Pfam" id="PF07572">
    <property type="entry name" value="BCNT"/>
    <property type="match status" value="1"/>
</dbReference>
<dbReference type="PANTHER" id="PTHR48407:SF1">
    <property type="entry name" value="CRANIOFACIAL DEVELOPMENT PROTEIN 1"/>
    <property type="match status" value="1"/>
</dbReference>
<comment type="caution">
    <text evidence="5">The sequence shown here is derived from an EMBL/GenBank/DDBJ whole genome shotgun (WGS) entry which is preliminary data.</text>
</comment>
<dbReference type="EMBL" id="CAJMWV010001004">
    <property type="protein sequence ID" value="CAE6423486.1"/>
    <property type="molecule type" value="Genomic_DNA"/>
</dbReference>
<feature type="region of interest" description="Disordered" evidence="3">
    <location>
        <begin position="1"/>
        <end position="85"/>
    </location>
</feature>
<feature type="domain" description="BCNT-C" evidence="4">
    <location>
        <begin position="175"/>
        <end position="255"/>
    </location>
</feature>
<feature type="compositionally biased region" description="Low complexity" evidence="3">
    <location>
        <begin position="130"/>
        <end position="142"/>
    </location>
</feature>
<dbReference type="InterPro" id="IPR027124">
    <property type="entry name" value="Swc5/CFDP1/2"/>
</dbReference>
<sequence>MSELPTLNPAIFDSDEDDNDYVPGEKDSDSESDTGPETKKPRTGDTPDAPATKPLADDAARNALWNSFLKSTQPETTDSKIPTSKSDVQTITIERKYRFAGEDVIEKVAVAEDSPEAQEWCKQQFKGGQSTSSIVTPTVSSPDPGSSTPNTSSLHPPEMNPCTVNTLSTKPKLLPKSRRSLSSLAAMGKPKKLTTLDKSRLDWQSHLVSTTQEERDELERNRKAGGAGYLEKVDFLARVGERRDNVFEDNKRKRR</sequence>
<dbReference type="PANTHER" id="PTHR48407">
    <property type="entry name" value="CRANIOFACIAL DEVELOPMENT PROTEIN 1"/>
    <property type="match status" value="1"/>
</dbReference>
<evidence type="ECO:0000313" key="6">
    <source>
        <dbReference type="Proteomes" id="UP000663831"/>
    </source>
</evidence>
<evidence type="ECO:0000313" key="5">
    <source>
        <dbReference type="EMBL" id="CAE6423486.1"/>
    </source>
</evidence>
<dbReference type="InterPro" id="IPR011421">
    <property type="entry name" value="BCNT-C"/>
</dbReference>
<dbReference type="GO" id="GO:0000812">
    <property type="term" value="C:Swr1 complex"/>
    <property type="evidence" value="ECO:0007669"/>
    <property type="project" value="TreeGrafter"/>
</dbReference>
<dbReference type="OrthoDB" id="445677at2759"/>
<dbReference type="AlphaFoldDB" id="A0A8H2XF04"/>
<accession>A0A8H2XF04</accession>
<dbReference type="PROSITE" id="PS51279">
    <property type="entry name" value="BCNT_C"/>
    <property type="match status" value="1"/>
</dbReference>
<feature type="compositionally biased region" description="Polar residues" evidence="3">
    <location>
        <begin position="64"/>
        <end position="85"/>
    </location>
</feature>
<protein>
    <recommendedName>
        <fullName evidence="2">SWR1-complex protein 5</fullName>
    </recommendedName>
</protein>
<name>A0A8H2XF04_9AGAM</name>
<feature type="compositionally biased region" description="Polar residues" evidence="3">
    <location>
        <begin position="143"/>
        <end position="154"/>
    </location>
</feature>
<evidence type="ECO:0000256" key="1">
    <source>
        <dbReference type="ARBA" id="ARBA00010465"/>
    </source>
</evidence>
<dbReference type="Proteomes" id="UP000663831">
    <property type="component" value="Unassembled WGS sequence"/>
</dbReference>
<comment type="similarity">
    <text evidence="1">Belongs to the SWC5 family.</text>
</comment>
<evidence type="ECO:0000256" key="2">
    <source>
        <dbReference type="ARBA" id="ARBA00019138"/>
    </source>
</evidence>
<reference evidence="5" key="1">
    <citation type="submission" date="2021-01" db="EMBL/GenBank/DDBJ databases">
        <authorList>
            <person name="Kaushik A."/>
        </authorList>
    </citation>
    <scope>NUCLEOTIDE SEQUENCE</scope>
    <source>
        <strain evidence="5">AG3-1AP</strain>
    </source>
</reference>
<proteinExistence type="inferred from homology"/>
<feature type="compositionally biased region" description="Basic and acidic residues" evidence="3">
    <location>
        <begin position="36"/>
        <end position="45"/>
    </location>
</feature>
<evidence type="ECO:0000259" key="4">
    <source>
        <dbReference type="PROSITE" id="PS51279"/>
    </source>
</evidence>
<gene>
    <name evidence="5" type="ORF">RDB_LOCUS34988</name>
</gene>